<reference evidence="2 4" key="3">
    <citation type="submission" date="2024-06" db="EMBL/GenBank/DDBJ databases">
        <title>Halorubrum miltondacostae sp. nov., a potential PHA producer isolated from an inland solar saltern in Rio Maior, Portugal.</title>
        <authorList>
            <person name="Albuquerque L."/>
            <person name="Viver T."/>
            <person name="Barroso C."/>
            <person name="Claudino R."/>
            <person name="Galvan M."/>
            <person name="Simoes G."/>
            <person name="Lobo Da Cunha A."/>
            <person name="Egas C."/>
        </authorList>
    </citation>
    <scope>NUCLEOTIDE SEQUENCE [LARGE SCALE GENOMIC DNA]</scope>
    <source>
        <strain evidence="2 4">DSM 18646</strain>
    </source>
</reference>
<dbReference type="EMBL" id="BAAADQ010000012">
    <property type="protein sequence ID" value="GAA0546193.1"/>
    <property type="molecule type" value="Genomic_DNA"/>
</dbReference>
<dbReference type="RefSeq" id="WP_343778945.1">
    <property type="nucleotide sequence ID" value="NZ_BAAADQ010000012.1"/>
</dbReference>
<reference evidence="1" key="2">
    <citation type="submission" date="2023-12" db="EMBL/GenBank/DDBJ databases">
        <authorList>
            <person name="Sun Q."/>
            <person name="Inoue M."/>
        </authorList>
    </citation>
    <scope>NUCLEOTIDE SEQUENCE</scope>
    <source>
        <strain evidence="1">JCM 14265</strain>
    </source>
</reference>
<dbReference type="Proteomes" id="UP001567571">
    <property type="component" value="Unassembled WGS sequence"/>
</dbReference>
<dbReference type="Proteomes" id="UP001501425">
    <property type="component" value="Unassembled WGS sequence"/>
</dbReference>
<reference evidence="1" key="1">
    <citation type="journal article" date="2014" name="Int. J. Syst. Evol. Microbiol.">
        <title>Complete genome sequence of Corynebacterium casei LMG S-19264T (=DSM 44701T), isolated from a smear-ripened cheese.</title>
        <authorList>
            <consortium name="US DOE Joint Genome Institute (JGI-PGF)"/>
            <person name="Walter F."/>
            <person name="Albersmeier A."/>
            <person name="Kalinowski J."/>
            <person name="Ruckert C."/>
        </authorList>
    </citation>
    <scope>NUCLEOTIDE SEQUENCE</scope>
    <source>
        <strain evidence="1">JCM 14265</strain>
    </source>
</reference>
<evidence type="ECO:0000313" key="4">
    <source>
        <dbReference type="Proteomes" id="UP001567571"/>
    </source>
</evidence>
<keyword evidence="4" id="KW-1185">Reference proteome</keyword>
<name>A0AAV3STQ5_9EURY</name>
<evidence type="ECO:0000313" key="3">
    <source>
        <dbReference type="Proteomes" id="UP001501425"/>
    </source>
</evidence>
<comment type="caution">
    <text evidence="1">The sequence shown here is derived from an EMBL/GenBank/DDBJ whole genome shotgun (WGS) entry which is preliminary data.</text>
</comment>
<organism evidence="1 3">
    <name type="scientific">Halorubrum ejinorense</name>
    <dbReference type="NCBI Taxonomy" id="425309"/>
    <lineage>
        <taxon>Archaea</taxon>
        <taxon>Methanobacteriati</taxon>
        <taxon>Methanobacteriota</taxon>
        <taxon>Stenosarchaea group</taxon>
        <taxon>Halobacteria</taxon>
        <taxon>Halobacteriales</taxon>
        <taxon>Haloferacaceae</taxon>
        <taxon>Halorubrum</taxon>
    </lineage>
</organism>
<dbReference type="AlphaFoldDB" id="A0AAV3STQ5"/>
<gene>
    <name evidence="2" type="ORF">ABNG02_16435</name>
    <name evidence="1" type="ORF">GCM10008994_21380</name>
</gene>
<protein>
    <submittedName>
        <fullName evidence="1">Uncharacterized protein</fullName>
    </submittedName>
</protein>
<accession>A0AAV3STQ5</accession>
<evidence type="ECO:0000313" key="2">
    <source>
        <dbReference type="EMBL" id="MEZ3168901.1"/>
    </source>
</evidence>
<sequence>MTPTPSSDSTKQAILNDREVLCEATGYGTERKAVYRGNNKIIRSETDDVTLDATVYEGSGEQFDTLSSETIQDLLNCLPDHWDDVDLITETSTMVEGQLKALGYKYSTILLF</sequence>
<evidence type="ECO:0000313" key="1">
    <source>
        <dbReference type="EMBL" id="GAA0546193.1"/>
    </source>
</evidence>
<dbReference type="EMBL" id="JBEDNW010000011">
    <property type="protein sequence ID" value="MEZ3168901.1"/>
    <property type="molecule type" value="Genomic_DNA"/>
</dbReference>
<proteinExistence type="predicted"/>